<keyword evidence="1" id="KW-0805">Transcription regulation</keyword>
<dbReference type="AlphaFoldDB" id="A0A3A2ZWN9"/>
<dbReference type="CDD" id="cd00067">
    <property type="entry name" value="GAL4"/>
    <property type="match status" value="1"/>
</dbReference>
<feature type="compositionally biased region" description="Low complexity" evidence="5">
    <location>
        <begin position="318"/>
        <end position="329"/>
    </location>
</feature>
<feature type="region of interest" description="Disordered" evidence="5">
    <location>
        <begin position="81"/>
        <end position="103"/>
    </location>
</feature>
<evidence type="ECO:0000313" key="8">
    <source>
        <dbReference type="Proteomes" id="UP000266188"/>
    </source>
</evidence>
<dbReference type="PROSITE" id="PS50048">
    <property type="entry name" value="ZN2_CY6_FUNGAL_2"/>
    <property type="match status" value="1"/>
</dbReference>
<feature type="region of interest" description="Disordered" evidence="5">
    <location>
        <begin position="284"/>
        <end position="338"/>
    </location>
</feature>
<evidence type="ECO:0000256" key="5">
    <source>
        <dbReference type="SAM" id="MobiDB-lite"/>
    </source>
</evidence>
<gene>
    <name evidence="7" type="ORF">PHISCL_00577</name>
</gene>
<evidence type="ECO:0000256" key="4">
    <source>
        <dbReference type="ARBA" id="ARBA00023242"/>
    </source>
</evidence>
<dbReference type="GO" id="GO:0000981">
    <property type="term" value="F:DNA-binding transcription factor activity, RNA polymerase II-specific"/>
    <property type="evidence" value="ECO:0007669"/>
    <property type="project" value="InterPro"/>
</dbReference>
<dbReference type="InterPro" id="IPR036864">
    <property type="entry name" value="Zn2-C6_fun-type_DNA-bd_sf"/>
</dbReference>
<dbReference type="Proteomes" id="UP000266188">
    <property type="component" value="Unassembled WGS sequence"/>
</dbReference>
<protein>
    <submittedName>
        <fullName evidence="7">GAL4</fullName>
    </submittedName>
</protein>
<dbReference type="SUPFAM" id="SSF57701">
    <property type="entry name" value="Zn2/Cys6 DNA-binding domain"/>
    <property type="match status" value="1"/>
</dbReference>
<proteinExistence type="predicted"/>
<feature type="domain" description="Zn(2)-C6 fungal-type" evidence="6">
    <location>
        <begin position="18"/>
        <end position="54"/>
    </location>
</feature>
<sequence>MNTALQEPSQGDQSRRSACDRCRGQKLRCERLSSNSSSDDFCRRCLKAGVRCVTTFSHRINKPRPSVASSSMSLGRFDNMSPPGFEPDNRLTPTSSGPLLSPQLRPIASPMRTTGDIHLDAPHVPDMSTSDFFEFTHAFIDGDTSRVQSGDGSDDSNPIDPSLVIDSHDSAPRPLHNDIAPQESSYRSPYISCRQGSTNSEVTLVQRVKDSWNERFSDLSATLLEDLTLIESGKVAGTFLFSSMPRQQTSMSTDQPGSKQYVIENMLNRSEELLHILREFQSSQPRARAGANTSRERGSPSLVGGDASPPRCTSPRESIPVPVPSSLSSLPPPKPAPDNDTEVLDPVLTLLILTCYASLLRIYHGIFSLIRDSVVEAGAPGSNFLPTLPNIHIDGFEVGRRRDLHIRILIQVSSHLVSQIEDCMNTMRMEMDRGIQGRLFDAVLPRPDGNVCDDWGMKKSLSQICRAIKSHLSDCSDF</sequence>
<dbReference type="PROSITE" id="PS00463">
    <property type="entry name" value="ZN2_CY6_FUNGAL_1"/>
    <property type="match status" value="1"/>
</dbReference>
<dbReference type="GO" id="GO:0008270">
    <property type="term" value="F:zinc ion binding"/>
    <property type="evidence" value="ECO:0007669"/>
    <property type="project" value="InterPro"/>
</dbReference>
<dbReference type="GO" id="GO:0003677">
    <property type="term" value="F:DNA binding"/>
    <property type="evidence" value="ECO:0007669"/>
    <property type="project" value="UniProtKB-KW"/>
</dbReference>
<dbReference type="InterPro" id="IPR001138">
    <property type="entry name" value="Zn2Cys6_DnaBD"/>
</dbReference>
<keyword evidence="8" id="KW-1185">Reference proteome</keyword>
<evidence type="ECO:0000313" key="7">
    <source>
        <dbReference type="EMBL" id="RJE27110.1"/>
    </source>
</evidence>
<evidence type="ECO:0000256" key="1">
    <source>
        <dbReference type="ARBA" id="ARBA00023015"/>
    </source>
</evidence>
<keyword evidence="3" id="KW-0804">Transcription</keyword>
<dbReference type="EMBL" id="MVGC01000009">
    <property type="protein sequence ID" value="RJE27110.1"/>
    <property type="molecule type" value="Genomic_DNA"/>
</dbReference>
<evidence type="ECO:0000259" key="6">
    <source>
        <dbReference type="PROSITE" id="PS50048"/>
    </source>
</evidence>
<keyword evidence="2" id="KW-0238">DNA-binding</keyword>
<dbReference type="SMART" id="SM00066">
    <property type="entry name" value="GAL4"/>
    <property type="match status" value="1"/>
</dbReference>
<keyword evidence="4" id="KW-0539">Nucleus</keyword>
<comment type="caution">
    <text evidence="7">The sequence shown here is derived from an EMBL/GenBank/DDBJ whole genome shotgun (WGS) entry which is preliminary data.</text>
</comment>
<organism evidence="7 8">
    <name type="scientific">Aspergillus sclerotialis</name>
    <dbReference type="NCBI Taxonomy" id="2070753"/>
    <lineage>
        <taxon>Eukaryota</taxon>
        <taxon>Fungi</taxon>
        <taxon>Dikarya</taxon>
        <taxon>Ascomycota</taxon>
        <taxon>Pezizomycotina</taxon>
        <taxon>Eurotiomycetes</taxon>
        <taxon>Eurotiomycetidae</taxon>
        <taxon>Eurotiales</taxon>
        <taxon>Aspergillaceae</taxon>
        <taxon>Aspergillus</taxon>
        <taxon>Aspergillus subgen. Polypaecilum</taxon>
    </lineage>
</organism>
<dbReference type="Gene3D" id="4.10.240.10">
    <property type="entry name" value="Zn(2)-C6 fungal-type DNA-binding domain"/>
    <property type="match status" value="1"/>
</dbReference>
<accession>A0A3A2ZWN9</accession>
<dbReference type="STRING" id="2070753.A0A3A2ZWN9"/>
<name>A0A3A2ZWN9_9EURO</name>
<dbReference type="OrthoDB" id="4510986at2759"/>
<evidence type="ECO:0000256" key="3">
    <source>
        <dbReference type="ARBA" id="ARBA00023163"/>
    </source>
</evidence>
<evidence type="ECO:0000256" key="2">
    <source>
        <dbReference type="ARBA" id="ARBA00023125"/>
    </source>
</evidence>
<reference evidence="8" key="1">
    <citation type="submission" date="2017-02" db="EMBL/GenBank/DDBJ databases">
        <authorList>
            <person name="Tafer H."/>
            <person name="Lopandic K."/>
        </authorList>
    </citation>
    <scope>NUCLEOTIDE SEQUENCE [LARGE SCALE GENOMIC DNA]</scope>
    <source>
        <strain evidence="8">CBS 366.77</strain>
    </source>
</reference>